<evidence type="ECO:0000256" key="1">
    <source>
        <dbReference type="SAM" id="MobiDB-lite"/>
    </source>
</evidence>
<comment type="caution">
    <text evidence="2">The sequence shown here is derived from an EMBL/GenBank/DDBJ whole genome shotgun (WGS) entry which is preliminary data.</text>
</comment>
<protein>
    <submittedName>
        <fullName evidence="2">Uncharacterized protein</fullName>
    </submittedName>
</protein>
<evidence type="ECO:0000313" key="2">
    <source>
        <dbReference type="EMBL" id="KAJ9155214.1"/>
    </source>
</evidence>
<organism evidence="2 3">
    <name type="scientific">Pleurostoma richardsiae</name>
    <dbReference type="NCBI Taxonomy" id="41990"/>
    <lineage>
        <taxon>Eukaryota</taxon>
        <taxon>Fungi</taxon>
        <taxon>Dikarya</taxon>
        <taxon>Ascomycota</taxon>
        <taxon>Pezizomycotina</taxon>
        <taxon>Sordariomycetes</taxon>
        <taxon>Sordariomycetidae</taxon>
        <taxon>Calosphaeriales</taxon>
        <taxon>Pleurostomataceae</taxon>
        <taxon>Pleurostoma</taxon>
    </lineage>
</organism>
<reference evidence="2" key="1">
    <citation type="submission" date="2022-07" db="EMBL/GenBank/DDBJ databases">
        <title>Fungi with potential for degradation of polypropylene.</title>
        <authorList>
            <person name="Gostincar C."/>
        </authorList>
    </citation>
    <scope>NUCLEOTIDE SEQUENCE</scope>
    <source>
        <strain evidence="2">EXF-13308</strain>
    </source>
</reference>
<accession>A0AA38VVE1</accession>
<proteinExistence type="predicted"/>
<dbReference type="AlphaFoldDB" id="A0AA38VVE1"/>
<feature type="region of interest" description="Disordered" evidence="1">
    <location>
        <begin position="1"/>
        <end position="25"/>
    </location>
</feature>
<dbReference type="Proteomes" id="UP001174694">
    <property type="component" value="Unassembled WGS sequence"/>
</dbReference>
<name>A0AA38VVE1_9PEZI</name>
<evidence type="ECO:0000313" key="3">
    <source>
        <dbReference type="Proteomes" id="UP001174694"/>
    </source>
</evidence>
<keyword evidence="3" id="KW-1185">Reference proteome</keyword>
<dbReference type="EMBL" id="JANBVO010000003">
    <property type="protein sequence ID" value="KAJ9155214.1"/>
    <property type="molecule type" value="Genomic_DNA"/>
</dbReference>
<sequence length="305" mass="34560">MFRSLSNAGEDFGGHGDTPPIDEAFLEGTPPTSWYDFQHSKLRQFPRSGLKLDWLDYLGHGREGFVLQASIGGSPPLAVKVFWRTQRPKPVPRPLGNGFRDVEWPFEDEALTVSIFEKIKCAMEDAKADPAQNIMITKMPASRAHAINNLRAFSDEARRSPAMAMGRQSIPLPSFPPLPACYGWTKVARNELPLLDPPLLEEVDEGFDWHWAIIYEFVPKHAHDPEVGQRHLDFFYATGFALQPYWPDNWRGGRLVDFNDACSPFSKGWRKTAVRPRDAAKWFQTSDNVQAPATHRIIRANAHLP</sequence>
<gene>
    <name evidence="2" type="ORF">NKR23_g2126</name>
</gene>